<dbReference type="Proteomes" id="UP000250796">
    <property type="component" value="Chromosome MESINF"/>
</dbReference>
<dbReference type="EMBL" id="LS974202">
    <property type="protein sequence ID" value="SSC12041.1"/>
    <property type="molecule type" value="Genomic_DNA"/>
</dbReference>
<keyword evidence="1" id="KW-0732">Signal</keyword>
<sequence length="342" mass="38761">MKRLLIAVLFILSTVIPVIAQTENASNDTVAATVNGEIIYMDTFLSKVLPSYTEISKRIEEVDPVFSDILINTEVGQNLLAEYEKRSLEALIEETLVMQYAREVGIEIDIQAIRETVNKSIMDTLTELNIAKSDADLFYILKGYIDGLASYESKVVRDLAYREALNTLYLAVTDSATVSEDEVLQYYQANSSRYAVAEEKVTVKLLLFDSFSEAYSVWKAASRDSNPAAVLDTFPDVQNKSYTRQEIESVNPELVRSLFKTTRGELLPSVVTMDNRYAVIYLVSYTPAGTKSLDEMRGEIEETLINEKKDLLWKSWRAEEFEPFKQNSTITRYYDNIGGEQP</sequence>
<dbReference type="Gene3D" id="3.10.50.40">
    <property type="match status" value="1"/>
</dbReference>
<dbReference type="Pfam" id="PF13145">
    <property type="entry name" value="Rotamase_2"/>
    <property type="match status" value="1"/>
</dbReference>
<dbReference type="KEGG" id="minf:MESINF_0592"/>
<dbReference type="InterPro" id="IPR050245">
    <property type="entry name" value="PrsA_foldase"/>
</dbReference>
<evidence type="ECO:0000313" key="4">
    <source>
        <dbReference type="Proteomes" id="UP000250796"/>
    </source>
</evidence>
<evidence type="ECO:0000259" key="2">
    <source>
        <dbReference type="Pfam" id="PF13145"/>
    </source>
</evidence>
<evidence type="ECO:0000256" key="1">
    <source>
        <dbReference type="SAM" id="SignalP"/>
    </source>
</evidence>
<evidence type="ECO:0000313" key="3">
    <source>
        <dbReference type="EMBL" id="SSC12041.1"/>
    </source>
</evidence>
<dbReference type="Pfam" id="PF13624">
    <property type="entry name" value="SurA_N_3"/>
    <property type="match status" value="1"/>
</dbReference>
<dbReference type="PANTHER" id="PTHR47245">
    <property type="entry name" value="PEPTIDYLPROLYL ISOMERASE"/>
    <property type="match status" value="1"/>
</dbReference>
<reference evidence="3 4" key="1">
    <citation type="submission" date="2017-01" db="EMBL/GenBank/DDBJ databases">
        <authorList>
            <person name="Erauso G."/>
        </authorList>
    </citation>
    <scope>NUCLEOTIDE SEQUENCE [LARGE SCALE GENOMIC DNA]</scope>
    <source>
        <strain evidence="3">MESINF1</strain>
    </source>
</reference>
<dbReference type="GO" id="GO:0003755">
    <property type="term" value="F:peptidyl-prolyl cis-trans isomerase activity"/>
    <property type="evidence" value="ECO:0007669"/>
    <property type="project" value="InterPro"/>
</dbReference>
<dbReference type="AlphaFoldDB" id="A0A7Z7LDU6"/>
<dbReference type="InterPro" id="IPR027304">
    <property type="entry name" value="Trigger_fact/SurA_dom_sf"/>
</dbReference>
<feature type="chain" id="PRO_5030847931" description="PpiC domain-containing protein" evidence="1">
    <location>
        <begin position="21"/>
        <end position="342"/>
    </location>
</feature>
<accession>A0A7Z7LDU6</accession>
<protein>
    <recommendedName>
        <fullName evidence="2">PpiC domain-containing protein</fullName>
    </recommendedName>
</protein>
<dbReference type="PANTHER" id="PTHR47245:SF2">
    <property type="entry name" value="PEPTIDYL-PROLYL CIS-TRANS ISOMERASE HP_0175-RELATED"/>
    <property type="match status" value="1"/>
</dbReference>
<dbReference type="SUPFAM" id="SSF109998">
    <property type="entry name" value="Triger factor/SurA peptide-binding domain-like"/>
    <property type="match status" value="1"/>
</dbReference>
<name>A0A7Z7LDU6_9BACT</name>
<gene>
    <name evidence="3" type="ORF">MESINF_0592</name>
</gene>
<feature type="domain" description="PpiC" evidence="2">
    <location>
        <begin position="178"/>
        <end position="297"/>
    </location>
</feature>
<dbReference type="InterPro" id="IPR046357">
    <property type="entry name" value="PPIase_dom_sf"/>
</dbReference>
<organism evidence="3 4">
    <name type="scientific">Mesotoga infera</name>
    <dbReference type="NCBI Taxonomy" id="1236046"/>
    <lineage>
        <taxon>Bacteria</taxon>
        <taxon>Thermotogati</taxon>
        <taxon>Thermotogota</taxon>
        <taxon>Thermotogae</taxon>
        <taxon>Kosmotogales</taxon>
        <taxon>Kosmotogaceae</taxon>
        <taxon>Mesotoga</taxon>
    </lineage>
</organism>
<dbReference type="Gene3D" id="1.10.4030.10">
    <property type="entry name" value="Porin chaperone SurA, peptide-binding domain"/>
    <property type="match status" value="1"/>
</dbReference>
<dbReference type="RefSeq" id="WP_169698448.1">
    <property type="nucleotide sequence ID" value="NZ_LS974202.1"/>
</dbReference>
<keyword evidence="4" id="KW-1185">Reference proteome</keyword>
<feature type="signal peptide" evidence="1">
    <location>
        <begin position="1"/>
        <end position="20"/>
    </location>
</feature>
<dbReference type="InterPro" id="IPR000297">
    <property type="entry name" value="PPIase_PpiC"/>
</dbReference>
<proteinExistence type="predicted"/>